<feature type="binding site" evidence="6">
    <location>
        <begin position="100"/>
        <end position="107"/>
    </location>
    <ligand>
        <name>GTP</name>
        <dbReference type="ChEBI" id="CHEBI:37565"/>
    </ligand>
</feature>
<evidence type="ECO:0000313" key="9">
    <source>
        <dbReference type="RefSeq" id="XP_021855924.1"/>
    </source>
</evidence>
<dbReference type="GO" id="GO:0009507">
    <property type="term" value="C:chloroplast"/>
    <property type="evidence" value="ECO:0007669"/>
    <property type="project" value="UniProtKB-SubCell"/>
</dbReference>
<dbReference type="SUPFAM" id="SSF54980">
    <property type="entry name" value="EF-G C-terminal domain-like"/>
    <property type="match status" value="2"/>
</dbReference>
<dbReference type="FunFam" id="2.40.30.10:FF:000006">
    <property type="entry name" value="Elongation factor G"/>
    <property type="match status" value="1"/>
</dbReference>
<dbReference type="Proteomes" id="UP000813463">
    <property type="component" value="Chromosome 6"/>
</dbReference>
<dbReference type="GO" id="GO:0032790">
    <property type="term" value="P:ribosome disassembly"/>
    <property type="evidence" value="ECO:0000318"/>
    <property type="project" value="GO_Central"/>
</dbReference>
<comment type="subcellular location">
    <subcellularLocation>
        <location evidence="6">Plastid</location>
        <location evidence="6">Chloroplast</location>
    </subcellularLocation>
</comment>
<dbReference type="InterPro" id="IPR035649">
    <property type="entry name" value="EFG_V"/>
</dbReference>
<evidence type="ECO:0000256" key="3">
    <source>
        <dbReference type="ARBA" id="ARBA00022768"/>
    </source>
</evidence>
<sequence length="780" mass="86229">MAAESLRITGTLEPICNINGSQNNLRSLSSSSHHHHSRRRLNVSSSLSGFFGGVRISRCNSRNVPALQQQRRKFSVFAAAAEEGKREIPLKDYRNIGIMAHIDAGKTTTTERILYYTGRNYKIGEVHEGTATMDWMEQEQERGITITSAATTTYWNKHRINIIDTPGHVDFTLEVERALRVLDAAICLFDSVAGVEPQSETVWRQADKYGVPRICFVNKMDRLGANFFRTRDMIITNLGAKPCVIQLPIGSEENFKGIIDLVKMRAVVWSGEELGAKFNYEDIPADLQELAADYRAQLIETIVEIDDAAMENYLEGIEPDEETIKKLIRKGTISASFVPVMCGSAFKNKGVQPLLDAVVDYLPSPLELPAMKGTDPENPEIEIEREPSDDAPFSGLAFKIMSDSFVGSLTFVRVYSGKLAAGSYVLNSNKGKKERIGRLLEMHANSREDVKVALTGDIVALAGLKDTITGETLCDTENPVILERMDFPDPVIKVAIEPKTKADIDKMANGLIKLAQEDPSFHFSRDEEINQTVIEGMGELHLEIIVDRLKREFKVEANVGAPQVNYRESISKVCEVKYVHKKQSGGQGQFADITVRFEPMEAGSGYEFVSEIKGGAVPREYVPGVMKGLEECMSNGVLAGFPVVDVRAALVDGSYHDVDSSVLAFQLAARGAFREGMRKAGPKMLEPIMRVEVVTPEEHLGDVIGDLNSRRGQINNFGDKPGGLKVVDSLVPLAEMFQYVSTLRGMTKGRASYTMQLAKFDVVPQHIQNQLASKEEPVSA</sequence>
<keyword evidence="4 6" id="KW-0648">Protein biosynthesis</keyword>
<evidence type="ECO:0000259" key="7">
    <source>
        <dbReference type="PROSITE" id="PS51722"/>
    </source>
</evidence>
<dbReference type="NCBIfam" id="TIGR00484">
    <property type="entry name" value="EF-G"/>
    <property type="match status" value="1"/>
</dbReference>
<dbReference type="OrthoDB" id="198619at2759"/>
<dbReference type="NCBIfam" id="NF009381">
    <property type="entry name" value="PRK12740.1-5"/>
    <property type="match status" value="1"/>
</dbReference>
<dbReference type="InterPro" id="IPR020568">
    <property type="entry name" value="Ribosomal_Su5_D2-typ_SF"/>
</dbReference>
<evidence type="ECO:0000256" key="6">
    <source>
        <dbReference type="HAMAP-Rule" id="MF_03063"/>
    </source>
</evidence>
<dbReference type="Pfam" id="PF00679">
    <property type="entry name" value="EFG_C"/>
    <property type="match status" value="1"/>
</dbReference>
<keyword evidence="8" id="KW-1185">Reference proteome</keyword>
<dbReference type="InterPro" id="IPR035647">
    <property type="entry name" value="EFG_III/V"/>
</dbReference>
<dbReference type="PROSITE" id="PS00301">
    <property type="entry name" value="G_TR_1"/>
    <property type="match status" value="1"/>
</dbReference>
<dbReference type="FunFam" id="3.30.70.240:FF:000001">
    <property type="entry name" value="Elongation factor G"/>
    <property type="match status" value="1"/>
</dbReference>
<dbReference type="CDD" id="cd03713">
    <property type="entry name" value="EFG_mtEFG_C"/>
    <property type="match status" value="1"/>
</dbReference>
<evidence type="ECO:0000256" key="4">
    <source>
        <dbReference type="ARBA" id="ARBA00022917"/>
    </source>
</evidence>
<dbReference type="InterPro" id="IPR027417">
    <property type="entry name" value="P-loop_NTPase"/>
</dbReference>
<dbReference type="GO" id="GO:0003746">
    <property type="term" value="F:translation elongation factor activity"/>
    <property type="evidence" value="ECO:0007669"/>
    <property type="project" value="UniProtKB-UniRule"/>
</dbReference>
<dbReference type="HAMAP" id="MF_03063">
    <property type="entry name" value="EF_G_plantC"/>
    <property type="match status" value="1"/>
</dbReference>
<name>A0A9R0K2E2_SPIOL</name>
<evidence type="ECO:0000256" key="1">
    <source>
        <dbReference type="ARBA" id="ARBA00005870"/>
    </source>
</evidence>
<dbReference type="Gene3D" id="3.30.70.870">
    <property type="entry name" value="Elongation Factor G (Translational Gtpase), domain 3"/>
    <property type="match status" value="1"/>
</dbReference>
<dbReference type="FunFam" id="3.40.50.300:FF:000029">
    <property type="entry name" value="Elongation factor G"/>
    <property type="match status" value="1"/>
</dbReference>
<evidence type="ECO:0000313" key="8">
    <source>
        <dbReference type="Proteomes" id="UP000813463"/>
    </source>
</evidence>
<comment type="pathway">
    <text evidence="6">Protein biosynthesis; polypeptide chain elongation.</text>
</comment>
<keyword evidence="5 6" id="KW-0342">GTP-binding</keyword>
<evidence type="ECO:0000256" key="5">
    <source>
        <dbReference type="ARBA" id="ARBA00023134"/>
    </source>
</evidence>
<dbReference type="CDD" id="cd01434">
    <property type="entry name" value="EFG_mtEFG1_IV"/>
    <property type="match status" value="1"/>
</dbReference>
<dbReference type="SMART" id="SM00889">
    <property type="entry name" value="EFG_IV"/>
    <property type="match status" value="1"/>
</dbReference>
<keyword evidence="2 6" id="KW-0547">Nucleotide-binding</keyword>
<reference evidence="9" key="2">
    <citation type="submission" date="2025-08" db="UniProtKB">
        <authorList>
            <consortium name="RefSeq"/>
        </authorList>
    </citation>
    <scope>IDENTIFICATION</scope>
    <source>
        <tissue evidence="9">Leaf</tissue>
    </source>
</reference>
<dbReference type="CDD" id="cd16262">
    <property type="entry name" value="EFG_III"/>
    <property type="match status" value="1"/>
</dbReference>
<dbReference type="KEGG" id="soe:110795230"/>
<dbReference type="InterPro" id="IPR000795">
    <property type="entry name" value="T_Tr_GTP-bd_dom"/>
</dbReference>
<dbReference type="FunFam" id="3.30.70.870:FF:000001">
    <property type="entry name" value="Elongation factor G"/>
    <property type="match status" value="1"/>
</dbReference>
<dbReference type="InterPro" id="IPR000640">
    <property type="entry name" value="EFG_V-like"/>
</dbReference>
<dbReference type="InterPro" id="IPR031157">
    <property type="entry name" value="G_TR_CS"/>
</dbReference>
<protein>
    <recommendedName>
        <fullName evidence="6">Elongation factor G, chloroplastic</fullName>
        <shortName evidence="6">cEF-G</shortName>
    </recommendedName>
</protein>
<dbReference type="NCBIfam" id="TIGR00231">
    <property type="entry name" value="small_GTP"/>
    <property type="match status" value="1"/>
</dbReference>
<dbReference type="SUPFAM" id="SSF52540">
    <property type="entry name" value="P-loop containing nucleoside triphosphate hydrolases"/>
    <property type="match status" value="1"/>
</dbReference>
<dbReference type="SUPFAM" id="SSF50447">
    <property type="entry name" value="Translation proteins"/>
    <property type="match status" value="1"/>
</dbReference>
<dbReference type="GO" id="GO:0003924">
    <property type="term" value="F:GTPase activity"/>
    <property type="evidence" value="ECO:0007669"/>
    <property type="project" value="UniProtKB-UniRule"/>
</dbReference>
<dbReference type="FunFam" id="3.30.230.10:FF:000003">
    <property type="entry name" value="Elongation factor G"/>
    <property type="match status" value="1"/>
</dbReference>
<dbReference type="InterPro" id="IPR030848">
    <property type="entry name" value="EF_G_plantC"/>
</dbReference>
<dbReference type="CDD" id="cd04088">
    <property type="entry name" value="EFG_mtEFG_II"/>
    <property type="match status" value="1"/>
</dbReference>
<evidence type="ECO:0000256" key="2">
    <source>
        <dbReference type="ARBA" id="ARBA00022741"/>
    </source>
</evidence>
<dbReference type="Pfam" id="PF03764">
    <property type="entry name" value="EFG_IV"/>
    <property type="match status" value="1"/>
</dbReference>
<dbReference type="GeneID" id="110795230"/>
<dbReference type="AlphaFoldDB" id="A0A9R0K2E2"/>
<comment type="similarity">
    <text evidence="1 6">Belongs to the TRAFAC class translation factor GTPase superfamily. Classic translation factor GTPase family. EF-G/EF-2 subfamily.</text>
</comment>
<keyword evidence="6" id="KW-0934">Plastid</keyword>
<keyword evidence="3 6" id="KW-0251">Elongation factor</keyword>
<dbReference type="Pfam" id="PF00009">
    <property type="entry name" value="GTP_EFTU"/>
    <property type="match status" value="1"/>
</dbReference>
<dbReference type="RefSeq" id="XP_021855924.1">
    <property type="nucleotide sequence ID" value="XM_022000232.2"/>
</dbReference>
<dbReference type="InterPro" id="IPR047872">
    <property type="entry name" value="EFG_IV"/>
</dbReference>
<dbReference type="SUPFAM" id="SSF54211">
    <property type="entry name" value="Ribosomal protein S5 domain 2-like"/>
    <property type="match status" value="1"/>
</dbReference>
<dbReference type="InterPro" id="IPR053905">
    <property type="entry name" value="EF-G-like_DII"/>
</dbReference>
<dbReference type="Gene3D" id="3.40.50.300">
    <property type="entry name" value="P-loop containing nucleotide triphosphate hydrolases"/>
    <property type="match status" value="1"/>
</dbReference>
<dbReference type="InterPro" id="IPR005225">
    <property type="entry name" value="Small_GTP-bd"/>
</dbReference>
<dbReference type="HAMAP" id="MF_00054_B">
    <property type="entry name" value="EF_G_EF_2_B"/>
    <property type="match status" value="1"/>
</dbReference>
<feature type="domain" description="Tr-type G" evidence="7">
    <location>
        <begin position="91"/>
        <end position="366"/>
    </location>
</feature>
<dbReference type="InterPro" id="IPR009022">
    <property type="entry name" value="EFG_III"/>
</dbReference>
<dbReference type="GO" id="GO:0005525">
    <property type="term" value="F:GTP binding"/>
    <property type="evidence" value="ECO:0007669"/>
    <property type="project" value="UniProtKB-UniRule"/>
</dbReference>
<dbReference type="Gene3D" id="3.30.70.240">
    <property type="match status" value="1"/>
</dbReference>
<dbReference type="CDD" id="cd01886">
    <property type="entry name" value="EF-G"/>
    <property type="match status" value="1"/>
</dbReference>
<gene>
    <name evidence="9" type="primary">LOC110795230</name>
</gene>
<organism evidence="8 9">
    <name type="scientific">Spinacia oleracea</name>
    <name type="common">Spinach</name>
    <dbReference type="NCBI Taxonomy" id="3562"/>
    <lineage>
        <taxon>Eukaryota</taxon>
        <taxon>Viridiplantae</taxon>
        <taxon>Streptophyta</taxon>
        <taxon>Embryophyta</taxon>
        <taxon>Tracheophyta</taxon>
        <taxon>Spermatophyta</taxon>
        <taxon>Magnoliopsida</taxon>
        <taxon>eudicotyledons</taxon>
        <taxon>Gunneridae</taxon>
        <taxon>Pentapetalae</taxon>
        <taxon>Caryophyllales</taxon>
        <taxon>Chenopodiaceae</taxon>
        <taxon>Chenopodioideae</taxon>
        <taxon>Anserineae</taxon>
        <taxon>Spinacia</taxon>
    </lineage>
</organism>
<accession>A0A9R0K2E2</accession>
<dbReference type="InterPro" id="IPR014721">
    <property type="entry name" value="Ribsml_uS5_D2-typ_fold_subgr"/>
</dbReference>
<keyword evidence="6" id="KW-0150">Chloroplast</keyword>
<dbReference type="InterPro" id="IPR009000">
    <property type="entry name" value="Transl_B-barrel_sf"/>
</dbReference>
<dbReference type="PANTHER" id="PTHR43261">
    <property type="entry name" value="TRANSLATION ELONGATION FACTOR G-RELATED"/>
    <property type="match status" value="1"/>
</dbReference>
<feature type="binding site" evidence="6">
    <location>
        <begin position="218"/>
        <end position="221"/>
    </location>
    <ligand>
        <name>GTP</name>
        <dbReference type="ChEBI" id="CHEBI:37565"/>
    </ligand>
</feature>
<dbReference type="PANTHER" id="PTHR43261:SF1">
    <property type="entry name" value="RIBOSOME-RELEASING FACTOR 2, MITOCHONDRIAL"/>
    <property type="match status" value="1"/>
</dbReference>
<dbReference type="Gene3D" id="2.40.30.10">
    <property type="entry name" value="Translation factors"/>
    <property type="match status" value="1"/>
</dbReference>
<dbReference type="PROSITE" id="PS51722">
    <property type="entry name" value="G_TR_2"/>
    <property type="match status" value="1"/>
</dbReference>
<proteinExistence type="inferred from homology"/>
<feature type="binding site" evidence="6">
    <location>
        <begin position="164"/>
        <end position="168"/>
    </location>
    <ligand>
        <name>GTP</name>
        <dbReference type="ChEBI" id="CHEBI:37565"/>
    </ligand>
</feature>
<dbReference type="SMART" id="SM00838">
    <property type="entry name" value="EFG_C"/>
    <property type="match status" value="1"/>
</dbReference>
<dbReference type="InterPro" id="IPR004540">
    <property type="entry name" value="Transl_elong_EFG/EF2"/>
</dbReference>
<dbReference type="InterPro" id="IPR041095">
    <property type="entry name" value="EFG_II"/>
</dbReference>
<reference evidence="8" key="1">
    <citation type="journal article" date="2021" name="Nat. Commun.">
        <title>Genomic analyses provide insights into spinach domestication and the genetic basis of agronomic traits.</title>
        <authorList>
            <person name="Cai X."/>
            <person name="Sun X."/>
            <person name="Xu C."/>
            <person name="Sun H."/>
            <person name="Wang X."/>
            <person name="Ge C."/>
            <person name="Zhang Z."/>
            <person name="Wang Q."/>
            <person name="Fei Z."/>
            <person name="Jiao C."/>
            <person name="Wang Q."/>
        </authorList>
    </citation>
    <scope>NUCLEOTIDE SEQUENCE [LARGE SCALE GENOMIC DNA]</scope>
    <source>
        <strain evidence="8">cv. Varoflay</strain>
    </source>
</reference>
<dbReference type="PRINTS" id="PR00315">
    <property type="entry name" value="ELONGATNFCT"/>
</dbReference>
<dbReference type="Pfam" id="PF14492">
    <property type="entry name" value="EFG_III"/>
    <property type="match status" value="1"/>
</dbReference>
<dbReference type="Pfam" id="PF22042">
    <property type="entry name" value="EF-G_D2"/>
    <property type="match status" value="1"/>
</dbReference>
<dbReference type="InterPro" id="IPR005517">
    <property type="entry name" value="Transl_elong_EFG/EF2_IV"/>
</dbReference>
<dbReference type="Gene3D" id="3.30.230.10">
    <property type="match status" value="1"/>
</dbReference>
<comment type="function">
    <text evidence="6">Chloroplast-localized elongation factor EF-G involved in protein synthesis in plastids. Catalyzes the GTP-dependent ribosomal translocation step during translation elongation. During this step, the ribosome changes from the pre-translocational (PRE) to the post-translocational (POST) state as the newly formed A-site-bound peptidyl-tRNA and P-site-bound deacylated tRNA move to the P and E sites, respectively. Catalyzes the coordinated movement of the two tRNA molecules, the mRNA and conformational changes in the ribosome.</text>
</comment>